<reference evidence="2" key="1">
    <citation type="journal article" date="2014" name="Int. J. Syst. Evol. Microbiol.">
        <title>Complete genome sequence of Corynebacterium casei LMG S-19264T (=DSM 44701T), isolated from a smear-ripened cheese.</title>
        <authorList>
            <consortium name="US DOE Joint Genome Institute (JGI-PGF)"/>
            <person name="Walter F."/>
            <person name="Albersmeier A."/>
            <person name="Kalinowski J."/>
            <person name="Ruckert C."/>
        </authorList>
    </citation>
    <scope>NUCLEOTIDE SEQUENCE</scope>
    <source>
        <strain evidence="2">CCM 7086</strain>
    </source>
</reference>
<feature type="domain" description="SnoaL-like" evidence="1">
    <location>
        <begin position="16"/>
        <end position="128"/>
    </location>
</feature>
<keyword evidence="3" id="KW-1185">Reference proteome</keyword>
<reference evidence="2" key="2">
    <citation type="submission" date="2020-09" db="EMBL/GenBank/DDBJ databases">
        <authorList>
            <person name="Sun Q."/>
            <person name="Sedlacek I."/>
        </authorList>
    </citation>
    <scope>NUCLEOTIDE SEQUENCE</scope>
    <source>
        <strain evidence="2">CCM 7086</strain>
    </source>
</reference>
<dbReference type="AlphaFoldDB" id="A0A8J2UJY9"/>
<dbReference type="Pfam" id="PF13474">
    <property type="entry name" value="SnoaL_3"/>
    <property type="match status" value="1"/>
</dbReference>
<dbReference type="PANTHER" id="PTHR34957:SF1">
    <property type="entry name" value="NUCLEAR TRANSPORT FACTOR 2 (NTF2) FAMILY PROTEIN"/>
    <property type="match status" value="1"/>
</dbReference>
<protein>
    <recommendedName>
        <fullName evidence="1">SnoaL-like domain-containing protein</fullName>
    </recommendedName>
</protein>
<dbReference type="EMBL" id="BMCG01000001">
    <property type="protein sequence ID" value="GGB97313.1"/>
    <property type="molecule type" value="Genomic_DNA"/>
</dbReference>
<organism evidence="2 3">
    <name type="scientific">Oxalicibacterium flavum</name>
    <dbReference type="NCBI Taxonomy" id="179467"/>
    <lineage>
        <taxon>Bacteria</taxon>
        <taxon>Pseudomonadati</taxon>
        <taxon>Pseudomonadota</taxon>
        <taxon>Betaproteobacteria</taxon>
        <taxon>Burkholderiales</taxon>
        <taxon>Oxalobacteraceae</taxon>
        <taxon>Oxalicibacterium</taxon>
    </lineage>
</organism>
<sequence length="143" mass="15909">MSKARKQFGSADHIETAFYDAIGRADLDDLMALWADDEEIVCIHPDGTRLIGYTAIRSSWADIFTRGGVHIHPVQLHASQNLMSAVHNLIEEVGTPEGKQRDVHIIATNVYVKTPQGWRIVVHHASVAPGRHETERVSSTILH</sequence>
<dbReference type="InterPro" id="IPR037401">
    <property type="entry name" value="SnoaL-like"/>
</dbReference>
<proteinExistence type="predicted"/>
<gene>
    <name evidence="2" type="ORF">GCM10007205_03260</name>
</gene>
<dbReference type="PANTHER" id="PTHR34957">
    <property type="entry name" value="NUCLEAR TRANSPORT FACTOR 2 (NTF2) FAMILY PROTEIN"/>
    <property type="match status" value="1"/>
</dbReference>
<evidence type="ECO:0000313" key="3">
    <source>
        <dbReference type="Proteomes" id="UP000620266"/>
    </source>
</evidence>
<comment type="caution">
    <text evidence="2">The sequence shown here is derived from an EMBL/GenBank/DDBJ whole genome shotgun (WGS) entry which is preliminary data.</text>
</comment>
<evidence type="ECO:0000259" key="1">
    <source>
        <dbReference type="Pfam" id="PF13474"/>
    </source>
</evidence>
<name>A0A8J2UJY9_9BURK</name>
<dbReference type="InterPro" id="IPR032710">
    <property type="entry name" value="NTF2-like_dom_sf"/>
</dbReference>
<evidence type="ECO:0000313" key="2">
    <source>
        <dbReference type="EMBL" id="GGB97313.1"/>
    </source>
</evidence>
<dbReference type="SUPFAM" id="SSF54427">
    <property type="entry name" value="NTF2-like"/>
    <property type="match status" value="1"/>
</dbReference>
<dbReference type="Gene3D" id="3.10.450.50">
    <property type="match status" value="1"/>
</dbReference>
<dbReference type="RefSeq" id="WP_188394425.1">
    <property type="nucleotide sequence ID" value="NZ_BMCG01000001.1"/>
</dbReference>
<dbReference type="Proteomes" id="UP000620266">
    <property type="component" value="Unassembled WGS sequence"/>
</dbReference>
<accession>A0A8J2UJY9</accession>